<dbReference type="AlphaFoldDB" id="A0AAW0EDJ9"/>
<dbReference type="PANTHER" id="PTHR21367">
    <property type="entry name" value="ARGININE-TRNA-PROTEIN TRANSFERASE 1"/>
    <property type="match status" value="1"/>
</dbReference>
<feature type="region of interest" description="Disordered" evidence="6">
    <location>
        <begin position="1"/>
        <end position="24"/>
    </location>
</feature>
<evidence type="ECO:0000256" key="3">
    <source>
        <dbReference type="ARBA" id="ARBA00022786"/>
    </source>
</evidence>
<sequence length="404" mass="45679">MAGISVGSPHGPSRSTCGYCSPPGARSPTKSSAQLAGISAIQLSCQIYQQMIDRGWRRSGSYCYKPDLKASCCPYYTIKLDALNYKPSKSKRKLVNRWNQFMVPEDRSKAKDLPFSLSTAIHAAESDFCTTESPRHRFEIILEPASYSPEKFQLYCKYQKDIHKEAEAENTPQRFKRFLVDSPLLPSRIPYPYSSPPSAHLPENYGSYHQLYKCDDKLIAVSVIDILPNCVSSVYFMYDSEWEDFSLGKLSALREISLAYEMHAAGAPGMAWLYLGYYIHSCPKMRYKGDYSPSYLADPETYEWYPLEDCVPLLEQNRYACFSNPHHSTTEFPDPSTVVDLPVLDDEALISVHVVDSVEGNKLITSPVITSSCWEDEEIRQDIVSCIAALGIKIAEKIIFYVDD</sequence>
<evidence type="ECO:0000313" key="9">
    <source>
        <dbReference type="EMBL" id="KAK7061618.1"/>
    </source>
</evidence>
<proteinExistence type="inferred from homology"/>
<comment type="catalytic activity">
    <reaction evidence="5">
        <text>an N-terminal L-alpha-aminoacyl-[protein] + L-arginyl-tRNA(Arg) = an N-terminal L-arginyl-L-aminoacyl-[protein] + tRNA(Arg) + H(+)</text>
        <dbReference type="Rhea" id="RHEA:10208"/>
        <dbReference type="Rhea" id="RHEA-COMP:9658"/>
        <dbReference type="Rhea" id="RHEA-COMP:9673"/>
        <dbReference type="Rhea" id="RHEA-COMP:10636"/>
        <dbReference type="Rhea" id="RHEA-COMP:10638"/>
        <dbReference type="ChEBI" id="CHEBI:15378"/>
        <dbReference type="ChEBI" id="CHEBI:78442"/>
        <dbReference type="ChEBI" id="CHEBI:78513"/>
        <dbReference type="ChEBI" id="CHEBI:78597"/>
        <dbReference type="ChEBI" id="CHEBI:83562"/>
        <dbReference type="EC" id="2.3.2.8"/>
    </reaction>
</comment>
<dbReference type="GO" id="GO:0005737">
    <property type="term" value="C:cytoplasm"/>
    <property type="evidence" value="ECO:0007669"/>
    <property type="project" value="TreeGrafter"/>
</dbReference>
<evidence type="ECO:0000256" key="6">
    <source>
        <dbReference type="SAM" id="MobiDB-lite"/>
    </source>
</evidence>
<dbReference type="PANTHER" id="PTHR21367:SF1">
    <property type="entry name" value="ARGINYL-TRNA--PROTEIN TRANSFERASE 1"/>
    <property type="match status" value="1"/>
</dbReference>
<reference evidence="9 10" key="1">
    <citation type="journal article" date="2024" name="J Genomics">
        <title>Draft genome sequencing and assembly of Favolaschia claudopus CIRM-BRFM 2984 isolated from oak limbs.</title>
        <authorList>
            <person name="Navarro D."/>
            <person name="Drula E."/>
            <person name="Chaduli D."/>
            <person name="Cazenave R."/>
            <person name="Ahrendt S."/>
            <person name="Wang J."/>
            <person name="Lipzen A."/>
            <person name="Daum C."/>
            <person name="Barry K."/>
            <person name="Grigoriev I.V."/>
            <person name="Favel A."/>
            <person name="Rosso M.N."/>
            <person name="Martin F."/>
        </authorList>
    </citation>
    <scope>NUCLEOTIDE SEQUENCE [LARGE SCALE GENOMIC DNA]</scope>
    <source>
        <strain evidence="9 10">CIRM-BRFM 2984</strain>
    </source>
</reference>
<comment type="caution">
    <text evidence="9">The sequence shown here is derived from an EMBL/GenBank/DDBJ whole genome shotgun (WGS) entry which is preliminary data.</text>
</comment>
<dbReference type="SUPFAM" id="SSF55729">
    <property type="entry name" value="Acyl-CoA N-acyltransferases (Nat)"/>
    <property type="match status" value="1"/>
</dbReference>
<evidence type="ECO:0000256" key="1">
    <source>
        <dbReference type="ARBA" id="ARBA00009991"/>
    </source>
</evidence>
<evidence type="ECO:0000256" key="5">
    <source>
        <dbReference type="PIRNR" id="PIRNR037207"/>
    </source>
</evidence>
<dbReference type="PIRSF" id="PIRSF037207">
    <property type="entry name" value="ATE1_euk"/>
    <property type="match status" value="1"/>
</dbReference>
<dbReference type="EMBL" id="JAWWNJ010000002">
    <property type="protein sequence ID" value="KAK7061618.1"/>
    <property type="molecule type" value="Genomic_DNA"/>
</dbReference>
<dbReference type="GO" id="GO:0004057">
    <property type="term" value="F:arginyl-tRNA--protein transferase activity"/>
    <property type="evidence" value="ECO:0007669"/>
    <property type="project" value="UniProtKB-EC"/>
</dbReference>
<dbReference type="Pfam" id="PF04376">
    <property type="entry name" value="ATE_N"/>
    <property type="match status" value="1"/>
</dbReference>
<dbReference type="InterPro" id="IPR016181">
    <property type="entry name" value="Acyl_CoA_acyltransferase"/>
</dbReference>
<keyword evidence="2 5" id="KW-0808">Transferase</keyword>
<feature type="domain" description="N-end rule aminoacyl transferase C-terminal" evidence="8">
    <location>
        <begin position="150"/>
        <end position="297"/>
    </location>
</feature>
<organism evidence="9 10">
    <name type="scientific">Favolaschia claudopus</name>
    <dbReference type="NCBI Taxonomy" id="2862362"/>
    <lineage>
        <taxon>Eukaryota</taxon>
        <taxon>Fungi</taxon>
        <taxon>Dikarya</taxon>
        <taxon>Basidiomycota</taxon>
        <taxon>Agaricomycotina</taxon>
        <taxon>Agaricomycetes</taxon>
        <taxon>Agaricomycetidae</taxon>
        <taxon>Agaricales</taxon>
        <taxon>Marasmiineae</taxon>
        <taxon>Mycenaceae</taxon>
        <taxon>Favolaschia</taxon>
    </lineage>
</organism>
<gene>
    <name evidence="9" type="ORF">R3P38DRAFT_2596217</name>
</gene>
<protein>
    <recommendedName>
        <fullName evidence="5">Arginyl-tRNA--protein transferase 1</fullName>
        <shortName evidence="5">Arginyltransferase 1</shortName>
        <shortName evidence="5">R-transferase 1</shortName>
        <ecNumber evidence="5">2.3.2.8</ecNumber>
    </recommendedName>
    <alternativeName>
        <fullName evidence="5">Arginine-tRNA--protein transferase 1</fullName>
    </alternativeName>
</protein>
<dbReference type="Pfam" id="PF04377">
    <property type="entry name" value="ATE_C"/>
    <property type="match status" value="1"/>
</dbReference>
<name>A0AAW0EDJ9_9AGAR</name>
<keyword evidence="10" id="KW-1185">Reference proteome</keyword>
<dbReference type="InterPro" id="IPR017137">
    <property type="entry name" value="Arg-tRNA-P_Trfase_1_euk"/>
</dbReference>
<dbReference type="InterPro" id="IPR007472">
    <property type="entry name" value="N-end_Aminoacyl_Trfase_C"/>
</dbReference>
<keyword evidence="3 5" id="KW-0833">Ubl conjugation pathway</keyword>
<evidence type="ECO:0000256" key="2">
    <source>
        <dbReference type="ARBA" id="ARBA00022679"/>
    </source>
</evidence>
<dbReference type="Proteomes" id="UP001362999">
    <property type="component" value="Unassembled WGS sequence"/>
</dbReference>
<comment type="similarity">
    <text evidence="1 5">Belongs to the R-transferase family.</text>
</comment>
<comment type="function">
    <text evidence="5">Involved in the post-translational conjugation of arginine to the N-terminal aspartate or glutamate of a protein. This arginylation is required for degradation of the protein via the ubiquitin pathway.</text>
</comment>
<evidence type="ECO:0000259" key="8">
    <source>
        <dbReference type="Pfam" id="PF04377"/>
    </source>
</evidence>
<accession>A0AAW0EDJ9</accession>
<feature type="domain" description="N-end aminoacyl transferase N-terminal" evidence="7">
    <location>
        <begin position="15"/>
        <end position="93"/>
    </location>
</feature>
<dbReference type="EC" id="2.3.2.8" evidence="5"/>
<evidence type="ECO:0000313" key="10">
    <source>
        <dbReference type="Proteomes" id="UP001362999"/>
    </source>
</evidence>
<keyword evidence="4 5" id="KW-0012">Acyltransferase</keyword>
<evidence type="ECO:0000259" key="7">
    <source>
        <dbReference type="Pfam" id="PF04376"/>
    </source>
</evidence>
<dbReference type="InterPro" id="IPR007471">
    <property type="entry name" value="N-end_Aminoacyl_Trfase_N"/>
</dbReference>
<evidence type="ECO:0000256" key="4">
    <source>
        <dbReference type="ARBA" id="ARBA00023315"/>
    </source>
</evidence>
<dbReference type="InterPro" id="IPR030700">
    <property type="entry name" value="N-end_Aminoacyl_Trfase"/>
</dbReference>